<protein>
    <submittedName>
        <fullName evidence="2">Uncharacterized protein</fullName>
    </submittedName>
</protein>
<evidence type="ECO:0000256" key="1">
    <source>
        <dbReference type="SAM" id="MobiDB-lite"/>
    </source>
</evidence>
<keyword evidence="3" id="KW-1185">Reference proteome</keyword>
<evidence type="ECO:0000313" key="3">
    <source>
        <dbReference type="Proteomes" id="UP000770717"/>
    </source>
</evidence>
<dbReference type="AlphaFoldDB" id="A0A8J6AZ64"/>
<comment type="caution">
    <text evidence="2">The sequence shown here is derived from an EMBL/GenBank/DDBJ whole genome shotgun (WGS) entry which is preliminary data.</text>
</comment>
<reference evidence="2" key="1">
    <citation type="thesis" date="2020" institute="ProQuest LLC" country="789 East Eisenhower Parkway, Ann Arbor, MI, USA">
        <title>Comparative Genomics and Chromosome Evolution.</title>
        <authorList>
            <person name="Mudd A.B."/>
        </authorList>
    </citation>
    <scope>NUCLEOTIDE SEQUENCE</scope>
    <source>
        <strain evidence="2">HN-11 Male</strain>
        <tissue evidence="2">Kidney and liver</tissue>
    </source>
</reference>
<feature type="region of interest" description="Disordered" evidence="1">
    <location>
        <begin position="59"/>
        <end position="79"/>
    </location>
</feature>
<accession>A0A8J6AZ64</accession>
<gene>
    <name evidence="2" type="ORF">GDO78_019259</name>
</gene>
<organism evidence="2 3">
    <name type="scientific">Eleutherodactylus coqui</name>
    <name type="common">Puerto Rican coqui</name>
    <dbReference type="NCBI Taxonomy" id="57060"/>
    <lineage>
        <taxon>Eukaryota</taxon>
        <taxon>Metazoa</taxon>
        <taxon>Chordata</taxon>
        <taxon>Craniata</taxon>
        <taxon>Vertebrata</taxon>
        <taxon>Euteleostomi</taxon>
        <taxon>Amphibia</taxon>
        <taxon>Batrachia</taxon>
        <taxon>Anura</taxon>
        <taxon>Neobatrachia</taxon>
        <taxon>Hyloidea</taxon>
        <taxon>Eleutherodactylidae</taxon>
        <taxon>Eleutherodactylinae</taxon>
        <taxon>Eleutherodactylus</taxon>
        <taxon>Eleutherodactylus</taxon>
    </lineage>
</organism>
<name>A0A8J6AZ64_ELECQ</name>
<dbReference type="EMBL" id="WNTK01037597">
    <property type="protein sequence ID" value="KAG9460832.1"/>
    <property type="molecule type" value="Genomic_DNA"/>
</dbReference>
<evidence type="ECO:0000313" key="2">
    <source>
        <dbReference type="EMBL" id="KAG9460832.1"/>
    </source>
</evidence>
<proteinExistence type="predicted"/>
<dbReference type="Proteomes" id="UP000770717">
    <property type="component" value="Unassembled WGS sequence"/>
</dbReference>
<sequence length="135" mass="14335">MPSPIASPAKYVRRPPASCHESLLHIGEVSSARRERRAAVSPTPSARLRVLSRYKKKVQRGVAHRSLSPTAHGSPQRRYPTLCPAGIHAYLTPSSCTADGPLDGPSVMRSTVCLPALPTESLGDDTGTSDLSAVP</sequence>